<dbReference type="AlphaFoldDB" id="A0A9D1JM64"/>
<accession>A0A9D1JM64</accession>
<evidence type="ECO:0000313" key="1">
    <source>
        <dbReference type="EMBL" id="HIS35553.1"/>
    </source>
</evidence>
<proteinExistence type="predicted"/>
<dbReference type="InterPro" id="IPR031009">
    <property type="entry name" value="Tcm_partner"/>
</dbReference>
<evidence type="ECO:0000313" key="2">
    <source>
        <dbReference type="Proteomes" id="UP000823928"/>
    </source>
</evidence>
<comment type="caution">
    <text evidence="1">The sequence shown here is derived from an EMBL/GenBank/DDBJ whole genome shotgun (WGS) entry which is preliminary data.</text>
</comment>
<dbReference type="EMBL" id="DVIU01000057">
    <property type="protein sequence ID" value="HIS35553.1"/>
    <property type="molecule type" value="Genomic_DNA"/>
</dbReference>
<reference evidence="1" key="2">
    <citation type="journal article" date="2021" name="PeerJ">
        <title>Extensive microbial diversity within the chicken gut microbiome revealed by metagenomics and culture.</title>
        <authorList>
            <person name="Gilroy R."/>
            <person name="Ravi A."/>
            <person name="Getino M."/>
            <person name="Pursley I."/>
            <person name="Horton D.L."/>
            <person name="Alikhan N.F."/>
            <person name="Baker D."/>
            <person name="Gharbi K."/>
            <person name="Hall N."/>
            <person name="Watson M."/>
            <person name="Adriaenssens E.M."/>
            <person name="Foster-Nyarko E."/>
            <person name="Jarju S."/>
            <person name="Secka A."/>
            <person name="Antonio M."/>
            <person name="Oren A."/>
            <person name="Chaudhuri R.R."/>
            <person name="La Ragione R."/>
            <person name="Hildebrand F."/>
            <person name="Pallen M.J."/>
        </authorList>
    </citation>
    <scope>NUCLEOTIDE SEQUENCE</scope>
    <source>
        <strain evidence="1">6276</strain>
    </source>
</reference>
<organism evidence="1 2">
    <name type="scientific">Candidatus Scatousia excrementigallinarum</name>
    <dbReference type="NCBI Taxonomy" id="2840935"/>
    <lineage>
        <taxon>Bacteria</taxon>
        <taxon>Candidatus Scatousia</taxon>
    </lineage>
</organism>
<gene>
    <name evidence="1" type="primary">tcmP</name>
    <name evidence="1" type="ORF">IAC10_02830</name>
</gene>
<sequence length="368" mass="42385">MSIKKSEEIISEASPHTIKKFNLIEEYVKAWAPKLLNNFNCHELVFIDCMCNSGEYRDKVGNCIYGTPVRVAKILDGFAKAYPSKTISMYFNDLSKEKIDYLSSLIKISSPNCKINLSVKDGNVLLREIANRVTSNANTSYLLVYDPYEAAIDWRALYPYLNNWGEVIINHMLYDSTRAVKMAKSTQAIQKYEQTYLEDIEALLPYGSDKSAYEKRIETIIKALRNKHKYYIASFPFFNSRNTIVYDLIHCTNSIVGFRLYKQVAWKVFGGKSSTYNTFGQENQLTLDFDNGGQITTPSFAECYYVKDIAEYLQNRFCGKDKVPFTEVWAALDNHPIFPADGFRNEIKRELKNLYGATITRDTVSFRR</sequence>
<dbReference type="Proteomes" id="UP000823928">
    <property type="component" value="Unassembled WGS sequence"/>
</dbReference>
<dbReference type="NCBIfam" id="TIGR04474">
    <property type="entry name" value="tcm_partner"/>
    <property type="match status" value="1"/>
</dbReference>
<name>A0A9D1JM64_9BACT</name>
<reference evidence="1" key="1">
    <citation type="submission" date="2020-10" db="EMBL/GenBank/DDBJ databases">
        <authorList>
            <person name="Gilroy R."/>
        </authorList>
    </citation>
    <scope>NUCLEOTIDE SEQUENCE</scope>
    <source>
        <strain evidence="1">6276</strain>
    </source>
</reference>
<protein>
    <submittedName>
        <fullName evidence="1">Three-Cys-motif partner protein TcmP</fullName>
    </submittedName>
</protein>